<gene>
    <name evidence="7" type="ORF">WR25_03769</name>
</gene>
<organism evidence="7 8">
    <name type="scientific">Diploscapter pachys</name>
    <dbReference type="NCBI Taxonomy" id="2018661"/>
    <lineage>
        <taxon>Eukaryota</taxon>
        <taxon>Metazoa</taxon>
        <taxon>Ecdysozoa</taxon>
        <taxon>Nematoda</taxon>
        <taxon>Chromadorea</taxon>
        <taxon>Rhabditida</taxon>
        <taxon>Rhabditina</taxon>
        <taxon>Rhabditomorpha</taxon>
        <taxon>Rhabditoidea</taxon>
        <taxon>Rhabditidae</taxon>
        <taxon>Diploscapter</taxon>
    </lineage>
</organism>
<evidence type="ECO:0000256" key="5">
    <source>
        <dbReference type="SAM" id="MobiDB-lite"/>
    </source>
</evidence>
<dbReference type="STRING" id="2018661.A0A2A2LNA6"/>
<dbReference type="OrthoDB" id="1924577at2759"/>
<evidence type="ECO:0000256" key="1">
    <source>
        <dbReference type="ARBA" id="ARBA00004123"/>
    </source>
</evidence>
<feature type="coiled-coil region" evidence="4">
    <location>
        <begin position="221"/>
        <end position="248"/>
    </location>
</feature>
<dbReference type="InterPro" id="IPR018972">
    <property type="entry name" value="Sas10_C_dom"/>
</dbReference>
<dbReference type="AlphaFoldDB" id="A0A2A2LNA6"/>
<sequence>MVFQVLSSACPPPTTHSQAVWPHRLDPCPTHRNAANAQQQGPCQVSHSAGNLESHKPFLSKARMNDGIFRNRGEDSTDDELLRDEIDAFHVADRTVSDSDYRRKKEVEAEEILNVEGDEEEPSDDDSDAEDFDSDADDDGISANQWGRERKGLYGADYVDEDYGRMEEKELEDAQIEEEDAVDRQKKLDAIIQGIVLPESDDDEEQILEEQEELAQDEFSLGNVMRNNRKLKRLMETLAQKMEIFKAAVEPLLPLAKRLPEGSPLKEELMNCYEIYTTYLMNVVFYLKLKSDSFAEKKVSDEEIDAHPVLDTIKLFKIKVDEVDKYLGENSDEINEIVKAEQAGSEQFGKICELERAKAEKMKVGRTGKKKSKVAVLKGANEQEEEMAEHELGAAGDGKRKATDAIVVNKAKAVKQKKGRIAKTRNRARVKAIEKRVKSQIAPIRREIDKYSGEAKGIRISTIKSTKLIA</sequence>
<evidence type="ECO:0000256" key="3">
    <source>
        <dbReference type="ARBA" id="ARBA00023242"/>
    </source>
</evidence>
<dbReference type="GO" id="GO:0032040">
    <property type="term" value="C:small-subunit processome"/>
    <property type="evidence" value="ECO:0007669"/>
    <property type="project" value="TreeGrafter"/>
</dbReference>
<feature type="compositionally biased region" description="Basic and acidic residues" evidence="5">
    <location>
        <begin position="97"/>
        <end position="107"/>
    </location>
</feature>
<feature type="domain" description="Sas10 C-terminal" evidence="6">
    <location>
        <begin position="397"/>
        <end position="468"/>
    </location>
</feature>
<dbReference type="Pfam" id="PF09368">
    <property type="entry name" value="Sas10"/>
    <property type="match status" value="1"/>
</dbReference>
<keyword evidence="8" id="KW-1185">Reference proteome</keyword>
<name>A0A2A2LNA6_9BILA</name>
<evidence type="ECO:0000256" key="4">
    <source>
        <dbReference type="SAM" id="Coils"/>
    </source>
</evidence>
<evidence type="ECO:0000256" key="2">
    <source>
        <dbReference type="ARBA" id="ARBA00010979"/>
    </source>
</evidence>
<protein>
    <recommendedName>
        <fullName evidence="6">Sas10 C-terminal domain-containing protein</fullName>
    </recommendedName>
</protein>
<evidence type="ECO:0000313" key="8">
    <source>
        <dbReference type="Proteomes" id="UP000218231"/>
    </source>
</evidence>
<proteinExistence type="inferred from homology"/>
<dbReference type="GO" id="GO:0000462">
    <property type="term" value="P:maturation of SSU-rRNA from tricistronic rRNA transcript (SSU-rRNA, 5.8S rRNA, LSU-rRNA)"/>
    <property type="evidence" value="ECO:0007669"/>
    <property type="project" value="TreeGrafter"/>
</dbReference>
<reference evidence="7 8" key="1">
    <citation type="journal article" date="2017" name="Curr. Biol.">
        <title>Genome architecture and evolution of a unichromosomal asexual nematode.</title>
        <authorList>
            <person name="Fradin H."/>
            <person name="Zegar C."/>
            <person name="Gutwein M."/>
            <person name="Lucas J."/>
            <person name="Kovtun M."/>
            <person name="Corcoran D."/>
            <person name="Baugh L.R."/>
            <person name="Kiontke K."/>
            <person name="Gunsalus K."/>
            <person name="Fitch D.H."/>
            <person name="Piano F."/>
        </authorList>
    </citation>
    <scope>NUCLEOTIDE SEQUENCE [LARGE SCALE GENOMIC DNA]</scope>
    <source>
        <strain evidence="7">PF1309</strain>
    </source>
</reference>
<dbReference type="PANTHER" id="PTHR13237:SF8">
    <property type="entry name" value="SOMETHING ABOUT SILENCING PROTEIN 10"/>
    <property type="match status" value="1"/>
</dbReference>
<evidence type="ECO:0000313" key="7">
    <source>
        <dbReference type="EMBL" id="PAV87733.1"/>
    </source>
</evidence>
<evidence type="ECO:0000259" key="6">
    <source>
        <dbReference type="Pfam" id="PF09368"/>
    </source>
</evidence>
<comment type="caution">
    <text evidence="7">The sequence shown here is derived from an EMBL/GenBank/DDBJ whole genome shotgun (WGS) entry which is preliminary data.</text>
</comment>
<dbReference type="EMBL" id="LIAE01006552">
    <property type="protein sequence ID" value="PAV87733.1"/>
    <property type="molecule type" value="Genomic_DNA"/>
</dbReference>
<keyword evidence="3" id="KW-0539">Nucleus</keyword>
<comment type="subcellular location">
    <subcellularLocation>
        <location evidence="1">Nucleus</location>
    </subcellularLocation>
</comment>
<comment type="similarity">
    <text evidence="2">Belongs to the SAS10 family.</text>
</comment>
<feature type="compositionally biased region" description="Acidic residues" evidence="5">
    <location>
        <begin position="108"/>
        <end position="140"/>
    </location>
</feature>
<keyword evidence="4" id="KW-0175">Coiled coil</keyword>
<feature type="region of interest" description="Disordered" evidence="5">
    <location>
        <begin position="97"/>
        <end position="147"/>
    </location>
</feature>
<accession>A0A2A2LNA6</accession>
<dbReference type="Proteomes" id="UP000218231">
    <property type="component" value="Unassembled WGS sequence"/>
</dbReference>
<dbReference type="PANTHER" id="PTHR13237">
    <property type="entry name" value="SOMETHING ABOUT SILENCING PROTEIN 10-RELATED"/>
    <property type="match status" value="1"/>
</dbReference>